<organism evidence="2 3">
    <name type="scientific">Gnomoniopsis smithogilvyi</name>
    <dbReference type="NCBI Taxonomy" id="1191159"/>
    <lineage>
        <taxon>Eukaryota</taxon>
        <taxon>Fungi</taxon>
        <taxon>Dikarya</taxon>
        <taxon>Ascomycota</taxon>
        <taxon>Pezizomycotina</taxon>
        <taxon>Sordariomycetes</taxon>
        <taxon>Sordariomycetidae</taxon>
        <taxon>Diaporthales</taxon>
        <taxon>Gnomoniaceae</taxon>
        <taxon>Gnomoniopsis</taxon>
    </lineage>
</organism>
<feature type="compositionally biased region" description="Acidic residues" evidence="1">
    <location>
        <begin position="754"/>
        <end position="781"/>
    </location>
</feature>
<reference evidence="2" key="1">
    <citation type="submission" date="2022-10" db="EMBL/GenBank/DDBJ databases">
        <title>Tapping the CABI collections for fungal endophytes: first genome assemblies for Collariella, Neodidymelliopsis, Ascochyta clinopodiicola, Didymella pomorum, Didymosphaeria variabile, Neocosmospora piperis and Neocucurbitaria cava.</title>
        <authorList>
            <person name="Hill R."/>
        </authorList>
    </citation>
    <scope>NUCLEOTIDE SEQUENCE</scope>
    <source>
        <strain evidence="2">IMI 355082</strain>
    </source>
</reference>
<comment type="caution">
    <text evidence="2">The sequence shown here is derived from an EMBL/GenBank/DDBJ whole genome shotgun (WGS) entry which is preliminary data.</text>
</comment>
<dbReference type="InterPro" id="IPR014839">
    <property type="entry name" value="Crt10"/>
</dbReference>
<evidence type="ECO:0000313" key="3">
    <source>
        <dbReference type="Proteomes" id="UP001140453"/>
    </source>
</evidence>
<dbReference type="OrthoDB" id="5591786at2759"/>
<gene>
    <name evidence="2" type="ORF">N0V93_003747</name>
</gene>
<name>A0A9W9D0B7_9PEZI</name>
<accession>A0A9W9D0B7</accession>
<protein>
    <submittedName>
        <fullName evidence="2">Uncharacterized protein</fullName>
    </submittedName>
</protein>
<proteinExistence type="predicted"/>
<dbReference type="Pfam" id="PF08728">
    <property type="entry name" value="CRT10"/>
    <property type="match status" value="1"/>
</dbReference>
<dbReference type="AlphaFoldDB" id="A0A9W9D0B7"/>
<dbReference type="EMBL" id="JAPEVB010000002">
    <property type="protein sequence ID" value="KAJ4394528.1"/>
    <property type="molecule type" value="Genomic_DNA"/>
</dbReference>
<dbReference type="Proteomes" id="UP001140453">
    <property type="component" value="Unassembled WGS sequence"/>
</dbReference>
<evidence type="ECO:0000313" key="2">
    <source>
        <dbReference type="EMBL" id="KAJ4394528.1"/>
    </source>
</evidence>
<feature type="region of interest" description="Disordered" evidence="1">
    <location>
        <begin position="276"/>
        <end position="296"/>
    </location>
</feature>
<feature type="compositionally biased region" description="Basic and acidic residues" evidence="1">
    <location>
        <begin position="283"/>
        <end position="294"/>
    </location>
</feature>
<feature type="region of interest" description="Disordered" evidence="1">
    <location>
        <begin position="736"/>
        <end position="781"/>
    </location>
</feature>
<sequence>MSLHDGDMEIIDNSNDGDDISLDLEVPDTVADKPDTAQRGYSSPYTIRFTGCQRDRFPANLRPEIRSMLANDNDHEPYPVGFTGEWEDFPRVARLRMNLTCLSQHYVLYFVAYRGYIHVYRPNRNGRSAIQGPPLVILDPEQSKTPMAKFAHGHVNPSCPHEVNHMITGDLGEKEILLIARDNGDVVAWYTHTIAHWIEARSRCPRARARDATSTEASSPKHFFAASVGLSAWGLAIHAKSRLIAVSANTSEVTVFAFALGGEDVEAEFKHLPARQNSPLSRMNEENAEGDKSSLGESLRKRKRTWRIIITLGREATNIPSISFCDDPRGNADRVVAIGINGCLWVANIWTIGPRRIVVFPHNVPYPHGRPYDSVTGWNILAVTDAQLRPTKSVRAAIGLRPSRAVYHASIARGVWYDISKSMVQVKDDAAHQDHITRMRSFRAAQVSRRADSQIQNVLLTTDAKERDAIVTTSSEIDNKRGFLPEMTILNGNGHHFQGEQEFADERDSFLYIKNSETRRLEFERARPLHGCVENDSDAVDAVRGISFLRANSEDIEMLTLDKDGCGVVCHHVLPALTHDESLVPWDYLGLGKRIAMLLTIPELNLVILGSMHGRVALITLTKPPKVEGSRTPTRAFRVDAVLPFHGEVRRQPWVCLLGIAVSPVPETRAQGLRLRKDRVAVYGGRRKPSEMPEKEPDPPRKWRLILNYQDHTILQYEITRKDAGAEGETSWEARALRKQGVEPGNKKPGADCSDVEEDDDDDEEEEEEEGEDDWPLPEVV</sequence>
<evidence type="ECO:0000256" key="1">
    <source>
        <dbReference type="SAM" id="MobiDB-lite"/>
    </source>
</evidence>
<keyword evidence="3" id="KW-1185">Reference proteome</keyword>